<keyword evidence="4" id="KW-1185">Reference proteome</keyword>
<name>A0A165MJH6_9AGAM</name>
<feature type="compositionally biased region" description="Low complexity" evidence="2">
    <location>
        <begin position="106"/>
        <end position="127"/>
    </location>
</feature>
<dbReference type="AlphaFoldDB" id="A0A165MJH6"/>
<accession>A0A165MJH6</accession>
<feature type="compositionally biased region" description="Basic residues" evidence="2">
    <location>
        <begin position="458"/>
        <end position="468"/>
    </location>
</feature>
<evidence type="ECO:0000256" key="1">
    <source>
        <dbReference type="SAM" id="Coils"/>
    </source>
</evidence>
<keyword evidence="1" id="KW-0175">Coiled coil</keyword>
<evidence type="ECO:0000256" key="2">
    <source>
        <dbReference type="SAM" id="MobiDB-lite"/>
    </source>
</evidence>
<evidence type="ECO:0000313" key="3">
    <source>
        <dbReference type="EMBL" id="KZT18411.1"/>
    </source>
</evidence>
<feature type="compositionally biased region" description="Basic and acidic residues" evidence="2">
    <location>
        <begin position="380"/>
        <end position="393"/>
    </location>
</feature>
<evidence type="ECO:0008006" key="5">
    <source>
        <dbReference type="Google" id="ProtNLM"/>
    </source>
</evidence>
<feature type="region of interest" description="Disordered" evidence="2">
    <location>
        <begin position="912"/>
        <end position="966"/>
    </location>
</feature>
<protein>
    <recommendedName>
        <fullName evidence="5">Chromo domain-containing protein</fullName>
    </recommendedName>
</protein>
<proteinExistence type="predicted"/>
<feature type="compositionally biased region" description="Basic and acidic residues" evidence="2">
    <location>
        <begin position="315"/>
        <end position="327"/>
    </location>
</feature>
<reference evidence="3 4" key="1">
    <citation type="journal article" date="2016" name="Mol. Biol. Evol.">
        <title>Comparative Genomics of Early-Diverging Mushroom-Forming Fungi Provides Insights into the Origins of Lignocellulose Decay Capabilities.</title>
        <authorList>
            <person name="Nagy L.G."/>
            <person name="Riley R."/>
            <person name="Tritt A."/>
            <person name="Adam C."/>
            <person name="Daum C."/>
            <person name="Floudas D."/>
            <person name="Sun H."/>
            <person name="Yadav J.S."/>
            <person name="Pangilinan J."/>
            <person name="Larsson K.H."/>
            <person name="Matsuura K."/>
            <person name="Barry K."/>
            <person name="Labutti K."/>
            <person name="Kuo R."/>
            <person name="Ohm R.A."/>
            <person name="Bhattacharya S.S."/>
            <person name="Shirouzu T."/>
            <person name="Yoshinaga Y."/>
            <person name="Martin F.M."/>
            <person name="Grigoriev I.V."/>
            <person name="Hibbett D.S."/>
        </authorList>
    </citation>
    <scope>NUCLEOTIDE SEQUENCE [LARGE SCALE GENOMIC DNA]</scope>
    <source>
        <strain evidence="3 4">HHB14362 ss-1</strain>
    </source>
</reference>
<feature type="region of interest" description="Disordered" evidence="2">
    <location>
        <begin position="1"/>
        <end position="20"/>
    </location>
</feature>
<feature type="compositionally biased region" description="Acidic residues" evidence="2">
    <location>
        <begin position="917"/>
        <end position="960"/>
    </location>
</feature>
<dbReference type="CDD" id="cd00024">
    <property type="entry name" value="CD_CSD"/>
    <property type="match status" value="1"/>
</dbReference>
<dbReference type="Proteomes" id="UP000076761">
    <property type="component" value="Unassembled WGS sequence"/>
</dbReference>
<dbReference type="EMBL" id="KV425684">
    <property type="protein sequence ID" value="KZT18411.1"/>
    <property type="molecule type" value="Genomic_DNA"/>
</dbReference>
<feature type="coiled-coil region" evidence="1">
    <location>
        <begin position="661"/>
        <end position="753"/>
    </location>
</feature>
<dbReference type="InParanoid" id="A0A165MJH6"/>
<feature type="region of interest" description="Disordered" evidence="2">
    <location>
        <begin position="77"/>
        <end position="514"/>
    </location>
</feature>
<dbReference type="STRING" id="1314782.A0A165MJH6"/>
<organism evidence="3 4">
    <name type="scientific">Neolentinus lepideus HHB14362 ss-1</name>
    <dbReference type="NCBI Taxonomy" id="1314782"/>
    <lineage>
        <taxon>Eukaryota</taxon>
        <taxon>Fungi</taxon>
        <taxon>Dikarya</taxon>
        <taxon>Basidiomycota</taxon>
        <taxon>Agaricomycotina</taxon>
        <taxon>Agaricomycetes</taxon>
        <taxon>Gloeophyllales</taxon>
        <taxon>Gloeophyllaceae</taxon>
        <taxon>Neolentinus</taxon>
    </lineage>
</organism>
<feature type="coiled-coil region" evidence="1">
    <location>
        <begin position="818"/>
        <end position="881"/>
    </location>
</feature>
<dbReference type="OrthoDB" id="3647690at2759"/>
<evidence type="ECO:0000313" key="4">
    <source>
        <dbReference type="Proteomes" id="UP000076761"/>
    </source>
</evidence>
<sequence>MSDNEAGPSTQISDFETQFVSQEDDDKTLWEVIEITGEQGRRYRVKWAGINPETGQPWADSWVPKHDCTDDLVEEWKRKKARKRKGKDGEKTKTAKTRTTIVAKGSNRGSTASTTTRRVTRSSNTDSLPPHADSPARSNKRSLPSSVKRNSRYRLQETDSDDFEPKPPRKRRKTYEESESDEEEEEPRKKRHADGRVKEEVEEQDTWNTDYSNEPGRPRSKGKEKANRVSVEIPVVTKVGPPRGAKKKQVGKGKAVASKVPSTPRTRGPGSETESEDDLIPKNPAKARRVLPPSLAKRDRNPSPAPTSSRKGKAKDKLTEIDRIALREEEEEESQVISQVVFPTRTPTPPSLSRHSPAHDNNIDLAPNDDDLAYQFGYEEQMHSDADGDEGRKFLSKGATPRDSSGLVPETQPTPPTNRPDTPSPKNNAHIEPSTPLTPRTKVTRVYGSLSSPVSPRSSKKTPGKRPLKPIPAMTPSNFKHLENMANAGAEGGDDESIDQFSSPEKGCSREAISSQLSQDVLRRKSRSLFPSQDPNIIGRMKRKRRLSDIIASNSAVQTPLSPRDGSDHQAIFEEMESAYVDYSSGVVADADSNSLPNQFDASLAEPEALMPVVKDNTLDVGITSSTPQEETEEVPPTLRSDRASSIVNSQSQDEDLRQQLDSAVKLLSKKSQDIIRLENELKAARRDAELIRKTESQRLEEAKRQLTQAHTDLLEAWRSEVDEKAKARTEHEQVLQQQVDEWKRKVNEAVEKEAKWFETKRDLESQRDLFREQYGKASEFASAMQAENVEMKARVGLLESQVETGLKAVRGTYEVRVQKLQTELHRYAAQVRLLEETQRRIQSEGVTKRAAEWEERGAEITRLEVRCEELERENEEVRVSWMREKEILENTLKNVGEAVANGEVQKAEINDKVPEVEWDDEDNDGEWVPDDDEWVSSEEDEDEDEDEEQLTEDEEEEAKDDGFVDASEEDLVYMCKWAVDDVAQRCDALLKSKEELLQHFVTAGHAGEILG</sequence>
<gene>
    <name evidence="3" type="ORF">NEOLEDRAFT_1143431</name>
</gene>
<feature type="region of interest" description="Disordered" evidence="2">
    <location>
        <begin position="620"/>
        <end position="656"/>
    </location>
</feature>